<evidence type="ECO:0000259" key="2">
    <source>
        <dbReference type="Pfam" id="PF02894"/>
    </source>
</evidence>
<dbReference type="Gene3D" id="3.30.360.10">
    <property type="entry name" value="Dihydrodipicolinate Reductase, domain 2"/>
    <property type="match status" value="1"/>
</dbReference>
<dbReference type="Gene3D" id="3.40.50.720">
    <property type="entry name" value="NAD(P)-binding Rossmann-like Domain"/>
    <property type="match status" value="1"/>
</dbReference>
<dbReference type="SUPFAM" id="SSF51735">
    <property type="entry name" value="NAD(P)-binding Rossmann-fold domains"/>
    <property type="match status" value="1"/>
</dbReference>
<evidence type="ECO:0000259" key="1">
    <source>
        <dbReference type="Pfam" id="PF01408"/>
    </source>
</evidence>
<reference evidence="4" key="1">
    <citation type="journal article" date="2019" name="Int. J. Syst. Evol. Microbiol.">
        <title>The Global Catalogue of Microorganisms (GCM) 10K type strain sequencing project: providing services to taxonomists for standard genome sequencing and annotation.</title>
        <authorList>
            <consortium name="The Broad Institute Genomics Platform"/>
            <consortium name="The Broad Institute Genome Sequencing Center for Infectious Disease"/>
            <person name="Wu L."/>
            <person name="Ma J."/>
        </authorList>
    </citation>
    <scope>NUCLEOTIDE SEQUENCE [LARGE SCALE GENOMIC DNA]</scope>
    <source>
        <strain evidence="4">CCTCC AB 2013263</strain>
    </source>
</reference>
<sequence>MKGELRVAVIGCGNRGADVYARHLADLGVGISHLVEPRAARRAEVASRHGLPAEAQFGHWDDFFALGRVADAVVIATPDDQHLEPALKALALGYDVLLEKPICLHEAELDQLRRAEAASASRVSVCHVLRAAPFFRAVSDVIRSGRLGQVIGINIMENVAFWHYAHSYVRGNWRSSPPAAPFILAKSCHDLDVLRWFAASLPVQVSSSGGLRHFRPQQAPVGAAQRCVSCGVPDCPFDARRFYGSLPTDQWPVTVLTAGGLSLDEALESGPYGECVYLGKNNVPDHQVVTVEFGGGVQAELTVSAFTHNNTRTLKVMGSHGELRGHMDRGELEVHDFRQNTREVIEVDAGGNHGGGDRVLVAEWVAYLRGMAGVPTPLSESLDSHRMAFAAERSRLEGVKVRF</sequence>
<dbReference type="Proteomes" id="UP001595748">
    <property type="component" value="Unassembled WGS sequence"/>
</dbReference>
<dbReference type="EMBL" id="JBHRZF010000007">
    <property type="protein sequence ID" value="MFC3859276.1"/>
    <property type="molecule type" value="Genomic_DNA"/>
</dbReference>
<proteinExistence type="predicted"/>
<keyword evidence="4" id="KW-1185">Reference proteome</keyword>
<gene>
    <name evidence="3" type="ORF">ACFOPQ_00625</name>
</gene>
<dbReference type="Pfam" id="PF02894">
    <property type="entry name" value="GFO_IDH_MocA_C"/>
    <property type="match status" value="1"/>
</dbReference>
<dbReference type="InterPro" id="IPR051450">
    <property type="entry name" value="Gfo/Idh/MocA_Oxidoreductases"/>
</dbReference>
<dbReference type="SUPFAM" id="SSF55347">
    <property type="entry name" value="Glyceraldehyde-3-phosphate dehydrogenase-like, C-terminal domain"/>
    <property type="match status" value="1"/>
</dbReference>
<dbReference type="Pfam" id="PF01408">
    <property type="entry name" value="GFO_IDH_MocA"/>
    <property type="match status" value="1"/>
</dbReference>
<dbReference type="RefSeq" id="WP_380075441.1">
    <property type="nucleotide sequence ID" value="NZ_JBHRZF010000007.1"/>
</dbReference>
<evidence type="ECO:0000313" key="3">
    <source>
        <dbReference type="EMBL" id="MFC3859276.1"/>
    </source>
</evidence>
<dbReference type="PANTHER" id="PTHR43377">
    <property type="entry name" value="BILIVERDIN REDUCTASE A"/>
    <property type="match status" value="1"/>
</dbReference>
<dbReference type="InterPro" id="IPR036291">
    <property type="entry name" value="NAD(P)-bd_dom_sf"/>
</dbReference>
<comment type="caution">
    <text evidence="3">The sequence shown here is derived from an EMBL/GenBank/DDBJ whole genome shotgun (WGS) entry which is preliminary data.</text>
</comment>
<dbReference type="InterPro" id="IPR000683">
    <property type="entry name" value="Gfo/Idh/MocA-like_OxRdtase_N"/>
</dbReference>
<name>A0ABV8A217_9DEIO</name>
<accession>A0ABV8A217</accession>
<dbReference type="InterPro" id="IPR004104">
    <property type="entry name" value="Gfo/Idh/MocA-like_OxRdtase_C"/>
</dbReference>
<feature type="domain" description="Gfo/Idh/MocA-like oxidoreductase C-terminal" evidence="2">
    <location>
        <begin position="142"/>
        <end position="401"/>
    </location>
</feature>
<dbReference type="PANTHER" id="PTHR43377:SF2">
    <property type="entry name" value="BINDING ROSSMANN FOLD OXIDOREDUCTASE, PUTATIVE (AFU_ORTHOLOGUE AFUA_4G00560)-RELATED"/>
    <property type="match status" value="1"/>
</dbReference>
<protein>
    <submittedName>
        <fullName evidence="3">Gfo/Idh/MocA family protein</fullName>
    </submittedName>
</protein>
<feature type="domain" description="Gfo/Idh/MocA-like oxidoreductase N-terminal" evidence="1">
    <location>
        <begin position="5"/>
        <end position="126"/>
    </location>
</feature>
<evidence type="ECO:0000313" key="4">
    <source>
        <dbReference type="Proteomes" id="UP001595748"/>
    </source>
</evidence>
<organism evidence="3 4">
    <name type="scientific">Deinococcus antarcticus</name>
    <dbReference type="NCBI Taxonomy" id="1298767"/>
    <lineage>
        <taxon>Bacteria</taxon>
        <taxon>Thermotogati</taxon>
        <taxon>Deinococcota</taxon>
        <taxon>Deinococci</taxon>
        <taxon>Deinococcales</taxon>
        <taxon>Deinococcaceae</taxon>
        <taxon>Deinococcus</taxon>
    </lineage>
</organism>